<dbReference type="SUPFAM" id="SSF48230">
    <property type="entry name" value="Chondroitin AC/alginate lyase"/>
    <property type="match status" value="1"/>
</dbReference>
<feature type="domain" description="Heparinase II/III-like C-terminal" evidence="2">
    <location>
        <begin position="488"/>
        <end position="574"/>
    </location>
</feature>
<evidence type="ECO:0000313" key="5">
    <source>
        <dbReference type="EMBL" id="MCZ4223474.1"/>
    </source>
</evidence>
<proteinExistence type="predicted"/>
<sequence>MKHIAILFFVFFSLAFLKSFAQEISIPENIGSAHPRLLTQAKTGKTELNILISKEEWAKNSIETIKKNIDGYVTRHQSDSSWMVSRLQMYWKTHYTDVQIKNGAYVSGSGYAPIPTVRFTGTRDAASAYMRPKLEDVKPYMDEKGKIYLQNKGAGNNWEWIDPSKSGRIVEAINIEIVTKARDAAMLYWFTGDEKYGKFAYDIFNTYLSGMYYRKEPVDLNKGHDQTLVGFSSFEVIHEDVLEPLTACYDFLYGYIQKYHKPKLDTYATAFKNWADIIIKNGVPFNNWNLIEARFVLNIAIILENNKQYLDGKGCQYYLDQVLNKTHTRQWALKDILQRGYDAKTGIWFESPGYSTGVLTDFTGFINFFDRTLHTDFLPQMPVIPLAVLAQAQYLYPNGSIVGFGDTHYGSIRMEPMEHLIRNARLYKKYDQEEVYTRMLKTMRDFSMNKKQQSGERAGFGALFGNPPLALPEKIKGGLPEDYITATFWAPNVGWLVQRNGLDEKNGLMVSQAGSMGNHAHSNGIAMELYGKGIILAPEGGIGSSYFQADYEEYYAQFPAHNTVVVDGISAYPTMKSNHALQLQHLYPASNQKTGYFKAVTFSELSFLEPETNSDQNRMMSIIRINDSAGYYVDIFRSKKKLGKDKYHDYIYHNLGQNLSIFNSSNQKLELQPTEKLTFANEELMGYDYWYDKKEVHTGADFKAVFNLNIPDQKSIQMKMWMKGYPNREVFSVKAPPSKSWRKNELISDDIANLPLPTVVVRQNGAAWNKPFAAIYEPTASENSALSEISSFNNGKDSTFVGLKVRHKTGATDYIFSGTNETQMTTFSKSRFKGNYGVIRKNETKSGFEFIFLGSGTALQYSGYGLNAKSSCSAALSVKNNEFSFTSEQPIQLLVPDVYPAGKKILIVMNGKTIDGKRQQINRLKQVTFDMPKTVLSQFTIKEH</sequence>
<dbReference type="EMBL" id="JAPWGL010000002">
    <property type="protein sequence ID" value="MCZ4223474.1"/>
    <property type="molecule type" value="Genomic_DNA"/>
</dbReference>
<name>A0ABT4KX45_9SPHI</name>
<comment type="subcellular location">
    <subcellularLocation>
        <location evidence="1">Cell envelope</location>
    </subcellularLocation>
</comment>
<reference evidence="5" key="1">
    <citation type="submission" date="2022-12" db="EMBL/GenBank/DDBJ databases">
        <title>Genome sequence of SJ11.</title>
        <authorList>
            <person name="Woo H."/>
        </authorList>
    </citation>
    <scope>NUCLEOTIDE SEQUENCE</scope>
    <source>
        <strain evidence="5">SJ11</strain>
    </source>
</reference>
<dbReference type="Pfam" id="PF26377">
    <property type="entry name" value="Ulvan_lyase_2nd"/>
    <property type="match status" value="1"/>
</dbReference>
<evidence type="ECO:0000259" key="4">
    <source>
        <dbReference type="Pfam" id="PF26377"/>
    </source>
</evidence>
<evidence type="ECO:0000256" key="1">
    <source>
        <dbReference type="ARBA" id="ARBA00004196"/>
    </source>
</evidence>
<dbReference type="InterPro" id="IPR058849">
    <property type="entry name" value="Ulvan_lyase_2nd"/>
</dbReference>
<protein>
    <submittedName>
        <fullName evidence="5">Heparinase II/III family protein</fullName>
    </submittedName>
</protein>
<accession>A0ABT4KX45</accession>
<evidence type="ECO:0000259" key="3">
    <source>
        <dbReference type="Pfam" id="PF26374"/>
    </source>
</evidence>
<dbReference type="Proteomes" id="UP001144341">
    <property type="component" value="Unassembled WGS sequence"/>
</dbReference>
<dbReference type="Gene3D" id="1.50.10.100">
    <property type="entry name" value="Chondroitin AC/alginate lyase"/>
    <property type="match status" value="1"/>
</dbReference>
<organism evidence="5 6">
    <name type="scientific">Pedobacter rhodius</name>
    <dbReference type="NCBI Taxonomy" id="3004098"/>
    <lineage>
        <taxon>Bacteria</taxon>
        <taxon>Pseudomonadati</taxon>
        <taxon>Bacteroidota</taxon>
        <taxon>Sphingobacteriia</taxon>
        <taxon>Sphingobacteriales</taxon>
        <taxon>Sphingobacteriaceae</taxon>
        <taxon>Pedobacter</taxon>
    </lineage>
</organism>
<gene>
    <name evidence="5" type="ORF">O0931_09210</name>
</gene>
<evidence type="ECO:0000313" key="6">
    <source>
        <dbReference type="Proteomes" id="UP001144341"/>
    </source>
</evidence>
<dbReference type="Pfam" id="PF26374">
    <property type="entry name" value="Ulvan_lyaseC"/>
    <property type="match status" value="1"/>
</dbReference>
<dbReference type="Pfam" id="PF07940">
    <property type="entry name" value="Hepar_II_III_C"/>
    <property type="match status" value="1"/>
</dbReference>
<dbReference type="InterPro" id="IPR058848">
    <property type="entry name" value="Ulvan_lyase_C"/>
</dbReference>
<keyword evidence="6" id="KW-1185">Reference proteome</keyword>
<comment type="caution">
    <text evidence="5">The sequence shown here is derived from an EMBL/GenBank/DDBJ whole genome shotgun (WGS) entry which is preliminary data.</text>
</comment>
<dbReference type="RefSeq" id="WP_269415266.1">
    <property type="nucleotide sequence ID" value="NZ_JAPWGL010000002.1"/>
</dbReference>
<feature type="domain" description="Endo-acting ulvan lyase C-terminal" evidence="3">
    <location>
        <begin position="796"/>
        <end position="875"/>
    </location>
</feature>
<dbReference type="InterPro" id="IPR008929">
    <property type="entry name" value="Chondroitin_lyas"/>
</dbReference>
<dbReference type="Gene3D" id="2.70.98.70">
    <property type="match status" value="1"/>
</dbReference>
<dbReference type="InterPro" id="IPR012480">
    <property type="entry name" value="Hepar_II_III_C"/>
</dbReference>
<evidence type="ECO:0000259" key="2">
    <source>
        <dbReference type="Pfam" id="PF07940"/>
    </source>
</evidence>
<feature type="domain" description="Endo-acting ulvan lyase 2nd" evidence="4">
    <location>
        <begin position="345"/>
        <end position="443"/>
    </location>
</feature>